<dbReference type="EMBL" id="FOEF01000005">
    <property type="protein sequence ID" value="SEP27776.1"/>
    <property type="molecule type" value="Genomic_DNA"/>
</dbReference>
<reference evidence="2 3" key="1">
    <citation type="submission" date="2016-10" db="EMBL/GenBank/DDBJ databases">
        <authorList>
            <person name="de Groot N.N."/>
        </authorList>
    </citation>
    <scope>NUCLEOTIDE SEQUENCE [LARGE SCALE GENOMIC DNA]</scope>
    <source>
        <strain evidence="2 3">DSM 44993</strain>
    </source>
</reference>
<accession>A0A1H8WJG1</accession>
<proteinExistence type="predicted"/>
<gene>
    <name evidence="2" type="ORF">SAMN04489732_105246</name>
</gene>
<feature type="compositionally biased region" description="Pro residues" evidence="1">
    <location>
        <begin position="17"/>
        <end position="28"/>
    </location>
</feature>
<evidence type="ECO:0000256" key="1">
    <source>
        <dbReference type="SAM" id="MobiDB-lite"/>
    </source>
</evidence>
<name>A0A1H8WJG1_9PSEU</name>
<organism evidence="2 3">
    <name type="scientific">Amycolatopsis saalfeldensis</name>
    <dbReference type="NCBI Taxonomy" id="394193"/>
    <lineage>
        <taxon>Bacteria</taxon>
        <taxon>Bacillati</taxon>
        <taxon>Actinomycetota</taxon>
        <taxon>Actinomycetes</taxon>
        <taxon>Pseudonocardiales</taxon>
        <taxon>Pseudonocardiaceae</taxon>
        <taxon>Amycolatopsis</taxon>
    </lineage>
</organism>
<dbReference type="AlphaFoldDB" id="A0A1H8WJG1"/>
<evidence type="ECO:0000313" key="3">
    <source>
        <dbReference type="Proteomes" id="UP000198582"/>
    </source>
</evidence>
<keyword evidence="3" id="KW-1185">Reference proteome</keyword>
<protein>
    <submittedName>
        <fullName evidence="2">Uncharacterized protein</fullName>
    </submittedName>
</protein>
<feature type="region of interest" description="Disordered" evidence="1">
    <location>
        <begin position="13"/>
        <end position="36"/>
    </location>
</feature>
<dbReference type="Proteomes" id="UP000198582">
    <property type="component" value="Unassembled WGS sequence"/>
</dbReference>
<evidence type="ECO:0000313" key="2">
    <source>
        <dbReference type="EMBL" id="SEP27776.1"/>
    </source>
</evidence>
<sequence length="176" mass="18638">MVAVCAWEGTLADTEFGPPPSSATPPTVPGEAGSDFLSGVLAGPTDSAAAKQVQTEGAHLKALAEGQGFAINEEGHQAYAKACDFFLQGYTRMADDLRILASKAAMGSSTYAHSVAEFNVKVANGDPESMLPNIDLMRKGIEQAREALDIALKNYKQADDSHSISFAEMNRKIENS</sequence>